<dbReference type="Gene3D" id="1.20.120.520">
    <property type="entry name" value="nmb1532 protein domain like"/>
    <property type="match status" value="1"/>
</dbReference>
<protein>
    <submittedName>
        <fullName evidence="2">Hemerythrin-like domain-containing protein</fullName>
    </submittedName>
</protein>
<dbReference type="STRING" id="1120996.SAMN02746066_02483"/>
<dbReference type="EMBL" id="FRCP01000012">
    <property type="protein sequence ID" value="SHM57950.1"/>
    <property type="molecule type" value="Genomic_DNA"/>
</dbReference>
<dbReference type="InterPro" id="IPR012312">
    <property type="entry name" value="Hemerythrin-like"/>
</dbReference>
<dbReference type="GO" id="GO:0005886">
    <property type="term" value="C:plasma membrane"/>
    <property type="evidence" value="ECO:0007669"/>
    <property type="project" value="TreeGrafter"/>
</dbReference>
<dbReference type="CDD" id="cd12108">
    <property type="entry name" value="Hr-like"/>
    <property type="match status" value="1"/>
</dbReference>
<name>A0A1M7JY18_9FIRM</name>
<gene>
    <name evidence="2" type="ORF">SAMN02746066_02483</name>
</gene>
<dbReference type="AlphaFoldDB" id="A0A1M7JY18"/>
<evidence type="ECO:0000313" key="3">
    <source>
        <dbReference type="Proteomes" id="UP000184038"/>
    </source>
</evidence>
<dbReference type="OrthoDB" id="9785474at2"/>
<evidence type="ECO:0000259" key="1">
    <source>
        <dbReference type="Pfam" id="PF01814"/>
    </source>
</evidence>
<sequence>MYGIDILVKEHDAILRMAEVMRKASLHVMNGGELVVADFDAMVDFVRNYADKHHHKKEENLLFDFMVKELGKIGTNLVTHGMLVEHDLGRLHMSELEQALRAYEIDDTNADAKLDIIVNTTAYTYLIRRHALKENEVVFTFGEKNLKKESLAIIDEQTKLLEEEGEREGIQSKYLGILQRLEEKYN</sequence>
<feature type="domain" description="Hemerythrin-like" evidence="1">
    <location>
        <begin position="3"/>
        <end position="140"/>
    </location>
</feature>
<dbReference type="Proteomes" id="UP000184038">
    <property type="component" value="Unassembled WGS sequence"/>
</dbReference>
<dbReference type="RefSeq" id="WP_073288099.1">
    <property type="nucleotide sequence ID" value="NZ_FRCP01000012.1"/>
</dbReference>
<evidence type="ECO:0000313" key="2">
    <source>
        <dbReference type="EMBL" id="SHM57950.1"/>
    </source>
</evidence>
<organism evidence="2 3">
    <name type="scientific">Anaerosporobacter mobilis DSM 15930</name>
    <dbReference type="NCBI Taxonomy" id="1120996"/>
    <lineage>
        <taxon>Bacteria</taxon>
        <taxon>Bacillati</taxon>
        <taxon>Bacillota</taxon>
        <taxon>Clostridia</taxon>
        <taxon>Lachnospirales</taxon>
        <taxon>Lachnospiraceae</taxon>
        <taxon>Anaerosporobacter</taxon>
    </lineage>
</organism>
<keyword evidence="3" id="KW-1185">Reference proteome</keyword>
<reference evidence="2 3" key="1">
    <citation type="submission" date="2016-11" db="EMBL/GenBank/DDBJ databases">
        <authorList>
            <person name="Jaros S."/>
            <person name="Januszkiewicz K."/>
            <person name="Wedrychowicz H."/>
        </authorList>
    </citation>
    <scope>NUCLEOTIDE SEQUENCE [LARGE SCALE GENOMIC DNA]</scope>
    <source>
        <strain evidence="2 3">DSM 15930</strain>
    </source>
</reference>
<dbReference type="PANTHER" id="PTHR39966:SF1">
    <property type="entry name" value="HEMERYTHRIN-LIKE DOMAIN-CONTAINING PROTEIN"/>
    <property type="match status" value="1"/>
</dbReference>
<dbReference type="PANTHER" id="PTHR39966">
    <property type="entry name" value="BLL2471 PROTEIN-RELATED"/>
    <property type="match status" value="1"/>
</dbReference>
<accession>A0A1M7JY18</accession>
<proteinExistence type="predicted"/>
<dbReference type="Pfam" id="PF01814">
    <property type="entry name" value="Hemerythrin"/>
    <property type="match status" value="1"/>
</dbReference>